<keyword evidence="2" id="KW-1185">Reference proteome</keyword>
<dbReference type="PATRIC" id="fig|226900.8.peg.2693"/>
<name>Q81CU9_BACCR</name>
<protein>
    <recommendedName>
        <fullName evidence="3">DUF1572 domain-containing protein</fullName>
    </recommendedName>
</protein>
<dbReference type="SUPFAM" id="SSF109854">
    <property type="entry name" value="DinB/YfiT-like putative metalloenzymes"/>
    <property type="match status" value="1"/>
</dbReference>
<organism evidence="1 2">
    <name type="scientific">Bacillus cereus (strain ATCC 14579 / DSM 31 / CCUG 7414 / JCM 2152 / NBRC 15305 / NCIMB 9373 / NCTC 2599 / NRRL B-3711)</name>
    <dbReference type="NCBI Taxonomy" id="226900"/>
    <lineage>
        <taxon>Bacteria</taxon>
        <taxon>Bacillati</taxon>
        <taxon>Bacillota</taxon>
        <taxon>Bacilli</taxon>
        <taxon>Bacillales</taxon>
        <taxon>Bacillaceae</taxon>
        <taxon>Bacillus</taxon>
        <taxon>Bacillus cereus group</taxon>
    </lineage>
</organism>
<evidence type="ECO:0008006" key="3">
    <source>
        <dbReference type="Google" id="ProtNLM"/>
    </source>
</evidence>
<dbReference type="Proteomes" id="UP000001417">
    <property type="component" value="Chromosome"/>
</dbReference>
<dbReference type="KEGG" id="bce:BC2644"/>
<dbReference type="InterPro" id="IPR034660">
    <property type="entry name" value="DinB/YfiT-like"/>
</dbReference>
<gene>
    <name evidence="1" type="ordered locus">BC_2644</name>
</gene>
<sequence>MSSVEEKFLSTVIFQFEHIKKRAEKAIDQLTERDLHWRPNSESNSIAIIIKHLSGNMHSRWTNFLTTDGEKEYRDRDGEFLDTVIEKKN</sequence>
<dbReference type="AlphaFoldDB" id="Q81CU9"/>
<evidence type="ECO:0000313" key="1">
    <source>
        <dbReference type="EMBL" id="AAP09602.1"/>
    </source>
</evidence>
<evidence type="ECO:0000313" key="2">
    <source>
        <dbReference type="Proteomes" id="UP000001417"/>
    </source>
</evidence>
<dbReference type="Pfam" id="PF07609">
    <property type="entry name" value="DUF1572"/>
    <property type="match status" value="1"/>
</dbReference>
<dbReference type="Gene3D" id="1.20.120.450">
    <property type="entry name" value="dinb family like domain"/>
    <property type="match status" value="1"/>
</dbReference>
<accession>Q81CU9</accession>
<dbReference type="EMBL" id="AE016877">
    <property type="protein sequence ID" value="AAP09602.1"/>
    <property type="molecule type" value="Genomic_DNA"/>
</dbReference>
<dbReference type="InterPro" id="IPR011466">
    <property type="entry name" value="DUF1572"/>
</dbReference>
<reference evidence="1 2" key="1">
    <citation type="journal article" date="2003" name="Nature">
        <title>Genome sequence of Bacillus cereus and comparative analysis with Bacillus anthracis.</title>
        <authorList>
            <person name="Ivanova N."/>
            <person name="Sorokin A."/>
            <person name="Anderson I."/>
            <person name="Galleron N."/>
            <person name="Candelon B."/>
            <person name="Kapatral V."/>
            <person name="Bhattacharyya A."/>
            <person name="Reznik G."/>
            <person name="Mikhailova N."/>
            <person name="Lapidus A."/>
            <person name="Chu L."/>
            <person name="Mazur M."/>
            <person name="Goltsman E."/>
            <person name="Larsen N."/>
            <person name="D'Souza M."/>
            <person name="Walunas T."/>
            <person name="Grechkin Y."/>
            <person name="Pusch G."/>
            <person name="Haselkorn R."/>
            <person name="Fonstein M."/>
            <person name="Ehrlich S.D."/>
            <person name="Overbeek R."/>
            <person name="Kyrpides N."/>
        </authorList>
    </citation>
    <scope>NUCLEOTIDE SEQUENCE [LARGE SCALE GENOMIC DNA]</scope>
    <source>
        <strain evidence="2">ATCC 14579 / DSM 31 / CCUG 7414 / JCM 2152 / NBRC 15305 / NCIMB 9373 / NCTC 2599 / NRRL B-3711</strain>
    </source>
</reference>
<proteinExistence type="predicted"/>
<dbReference type="HOGENOM" id="CLU_2448423_0_0_9"/>